<keyword evidence="3 6" id="KW-1133">Transmembrane helix</keyword>
<dbReference type="GO" id="GO:0016491">
    <property type="term" value="F:oxidoreductase activity"/>
    <property type="evidence" value="ECO:0007669"/>
    <property type="project" value="UniProtKB-KW"/>
</dbReference>
<protein>
    <submittedName>
        <fullName evidence="7">Uncharacterized protein</fullName>
    </submittedName>
</protein>
<evidence type="ECO:0000256" key="4">
    <source>
        <dbReference type="ARBA" id="ARBA00023002"/>
    </source>
</evidence>
<accession>A0A0D2JIJ3</accession>
<keyword evidence="2 6" id="KW-0812">Transmembrane</keyword>
<dbReference type="GO" id="GO:0016020">
    <property type="term" value="C:membrane"/>
    <property type="evidence" value="ECO:0007669"/>
    <property type="project" value="UniProtKB-SubCell"/>
</dbReference>
<evidence type="ECO:0000256" key="1">
    <source>
        <dbReference type="ARBA" id="ARBA00004370"/>
    </source>
</evidence>
<gene>
    <name evidence="7" type="ORF">MNEG_8822</name>
</gene>
<keyword evidence="4" id="KW-0560">Oxidoreductase</keyword>
<dbReference type="GO" id="GO:0005737">
    <property type="term" value="C:cytoplasm"/>
    <property type="evidence" value="ECO:0007669"/>
    <property type="project" value="TreeGrafter"/>
</dbReference>
<keyword evidence="5 6" id="KW-0472">Membrane</keyword>
<feature type="transmembrane region" description="Helical" evidence="6">
    <location>
        <begin position="159"/>
        <end position="180"/>
    </location>
</feature>
<evidence type="ECO:0000313" key="7">
    <source>
        <dbReference type="EMBL" id="KIY99137.1"/>
    </source>
</evidence>
<evidence type="ECO:0000256" key="3">
    <source>
        <dbReference type="ARBA" id="ARBA00022989"/>
    </source>
</evidence>
<dbReference type="InterPro" id="IPR050584">
    <property type="entry name" value="Cholesterol_7-desaturase"/>
</dbReference>
<keyword evidence="8" id="KW-1185">Reference proteome</keyword>
<evidence type="ECO:0000256" key="2">
    <source>
        <dbReference type="ARBA" id="ARBA00022692"/>
    </source>
</evidence>
<dbReference type="RefSeq" id="XP_013898157.1">
    <property type="nucleotide sequence ID" value="XM_014042703.1"/>
</dbReference>
<dbReference type="EMBL" id="KK101941">
    <property type="protein sequence ID" value="KIY99137.1"/>
    <property type="molecule type" value="Genomic_DNA"/>
</dbReference>
<evidence type="ECO:0000256" key="5">
    <source>
        <dbReference type="ARBA" id="ARBA00023136"/>
    </source>
</evidence>
<evidence type="ECO:0000313" key="8">
    <source>
        <dbReference type="Proteomes" id="UP000054498"/>
    </source>
</evidence>
<dbReference type="GeneID" id="25741697"/>
<dbReference type="OrthoDB" id="426882at2759"/>
<reference evidence="7 8" key="1">
    <citation type="journal article" date="2013" name="BMC Genomics">
        <title>Reconstruction of the lipid metabolism for the microalga Monoraphidium neglectum from its genome sequence reveals characteristics suitable for biofuel production.</title>
        <authorList>
            <person name="Bogen C."/>
            <person name="Al-Dilaimi A."/>
            <person name="Albersmeier A."/>
            <person name="Wichmann J."/>
            <person name="Grundmann M."/>
            <person name="Rupp O."/>
            <person name="Lauersen K.J."/>
            <person name="Blifernez-Klassen O."/>
            <person name="Kalinowski J."/>
            <person name="Goesmann A."/>
            <person name="Mussgnug J.H."/>
            <person name="Kruse O."/>
        </authorList>
    </citation>
    <scope>NUCLEOTIDE SEQUENCE [LARGE SCALE GENOMIC DNA]</scope>
    <source>
        <strain evidence="7 8">SAG 48.87</strain>
    </source>
</reference>
<feature type="transmembrane region" description="Helical" evidence="6">
    <location>
        <begin position="119"/>
        <end position="139"/>
    </location>
</feature>
<name>A0A0D2JIJ3_9CHLO</name>
<dbReference type="PANTHER" id="PTHR21266:SF32">
    <property type="entry name" value="CHOLESTEROL 7-DESATURASE NVD"/>
    <property type="match status" value="1"/>
</dbReference>
<dbReference type="PANTHER" id="PTHR21266">
    <property type="entry name" value="IRON-SULFUR DOMAIN CONTAINING PROTEIN"/>
    <property type="match status" value="1"/>
</dbReference>
<dbReference type="Proteomes" id="UP000054498">
    <property type="component" value="Unassembled WGS sequence"/>
</dbReference>
<proteinExistence type="predicted"/>
<sequence>MKLPPLVAQLSGRFQWVFHLGQQVVLDSDAYLLHVQERLLKQSPGGWKRSFFMPASADTGVIKFRSWFDEVGGGAVQWPAGMSTSLGPTLPREVVMDRYSQHVKSCKSCRSAVTWIERLQAACTALAAVAAPIGVWTLLLQAAARTALGQQAAVVPAAAGALGAALGWPMILVAAAALFARHKLQGLWRKFHFTDYVHADVE</sequence>
<evidence type="ECO:0000256" key="6">
    <source>
        <dbReference type="SAM" id="Phobius"/>
    </source>
</evidence>
<comment type="subcellular location">
    <subcellularLocation>
        <location evidence="1">Membrane</location>
    </subcellularLocation>
</comment>
<dbReference type="KEGG" id="mng:MNEG_8822"/>
<dbReference type="AlphaFoldDB" id="A0A0D2JIJ3"/>
<organism evidence="7 8">
    <name type="scientific">Monoraphidium neglectum</name>
    <dbReference type="NCBI Taxonomy" id="145388"/>
    <lineage>
        <taxon>Eukaryota</taxon>
        <taxon>Viridiplantae</taxon>
        <taxon>Chlorophyta</taxon>
        <taxon>core chlorophytes</taxon>
        <taxon>Chlorophyceae</taxon>
        <taxon>CS clade</taxon>
        <taxon>Sphaeropleales</taxon>
        <taxon>Selenastraceae</taxon>
        <taxon>Monoraphidium</taxon>
    </lineage>
</organism>